<dbReference type="WBParaSite" id="jg11049">
    <property type="protein sequence ID" value="jg11049"/>
    <property type="gene ID" value="jg11049"/>
</dbReference>
<feature type="domain" description="USP32 N-terminal" evidence="1">
    <location>
        <begin position="17"/>
        <end position="51"/>
    </location>
</feature>
<evidence type="ECO:0000259" key="1">
    <source>
        <dbReference type="Pfam" id="PF25265"/>
    </source>
</evidence>
<name>A0A915CP44_9BILA</name>
<dbReference type="Pfam" id="PF25265">
    <property type="entry name" value="USP32_N"/>
    <property type="match status" value="1"/>
</dbReference>
<evidence type="ECO:0000313" key="2">
    <source>
        <dbReference type="Proteomes" id="UP000887574"/>
    </source>
</evidence>
<protein>
    <recommendedName>
        <fullName evidence="1">USP32 N-terminal domain-containing protein</fullName>
    </recommendedName>
</protein>
<reference evidence="3" key="1">
    <citation type="submission" date="2022-11" db="UniProtKB">
        <authorList>
            <consortium name="WormBaseParasite"/>
        </authorList>
    </citation>
    <scope>IDENTIFICATION</scope>
</reference>
<accession>A0A915CP44</accession>
<sequence>MGNNRSTLLEAQIDELENFVSNDELARLETVWGARKFVSMEDFFCSIYSTSWCTRRSANTPLQEVLPWITQVDFQEFRDSNNHSNKSRSVYAKQ</sequence>
<proteinExistence type="predicted"/>
<dbReference type="InterPro" id="IPR057368">
    <property type="entry name" value="USP32_N"/>
</dbReference>
<evidence type="ECO:0000313" key="3">
    <source>
        <dbReference type="WBParaSite" id="jg11049"/>
    </source>
</evidence>
<organism evidence="2 3">
    <name type="scientific">Ditylenchus dipsaci</name>
    <dbReference type="NCBI Taxonomy" id="166011"/>
    <lineage>
        <taxon>Eukaryota</taxon>
        <taxon>Metazoa</taxon>
        <taxon>Ecdysozoa</taxon>
        <taxon>Nematoda</taxon>
        <taxon>Chromadorea</taxon>
        <taxon>Rhabditida</taxon>
        <taxon>Tylenchina</taxon>
        <taxon>Tylenchomorpha</taxon>
        <taxon>Sphaerularioidea</taxon>
        <taxon>Anguinidae</taxon>
        <taxon>Anguininae</taxon>
        <taxon>Ditylenchus</taxon>
    </lineage>
</organism>
<dbReference type="Proteomes" id="UP000887574">
    <property type="component" value="Unplaced"/>
</dbReference>
<dbReference type="AlphaFoldDB" id="A0A915CP44"/>
<keyword evidence="2" id="KW-1185">Reference proteome</keyword>